<dbReference type="RefSeq" id="WP_289998281.1">
    <property type="nucleotide sequence ID" value="NZ_JAUEPH010000001.1"/>
</dbReference>
<name>A0ABT7Y910_9BACT</name>
<feature type="chain" id="PRO_5045880540" description="Prolyl-tRNA synthetase" evidence="2">
    <location>
        <begin position="28"/>
        <end position="458"/>
    </location>
</feature>
<proteinExistence type="predicted"/>
<accession>A0ABT7Y910</accession>
<keyword evidence="2" id="KW-0732">Signal</keyword>
<feature type="region of interest" description="Disordered" evidence="1">
    <location>
        <begin position="238"/>
        <end position="458"/>
    </location>
</feature>
<dbReference type="EMBL" id="JAUEPH010000001">
    <property type="protein sequence ID" value="MDN3202724.1"/>
    <property type="molecule type" value="Genomic_DNA"/>
</dbReference>
<sequence>MINYRVLSVPMLAGVVLLASCNSSQLASSGADNLYFMASDEKLATEYAVQNNNPEQFETLAEINSNLPNEESFSSKNVNPDYIARYQSETPSGEDDIVYFDEGQNPELEGEGTANIDAYNNFSTAPVGGNNGFNPTFNMNIGFMGGFSPWGFGYNPWMWGSGWGFNPGLSIGIGFGFGWGNSFWGPNFGLGWGMPIYPGWGWGYPGYGWGAPGFGWGPGWGYRPPIYVLPGGEYGDRRIVRGPRPTRGSTLAGTNAGLSSAALPNTARAQARRGVTNNNTSNRGIVNSSSARTAARDFSSSQNDYYNSSRSRLQSRGTRNVGSAASSRSSAVRSRSSVPTRSSIAPNSSYSRSSAQSAYSRNAYTNRNSSPSYNRMGSRSSYGTSRSPNYNTRSNSNLRNYSTPSRSSRSTYTPSGSSSGRSSVGSMSRGSSGGSRVSSGGSRGGSSGGSRGGGGRGN</sequence>
<reference evidence="3" key="1">
    <citation type="submission" date="2023-06" db="EMBL/GenBank/DDBJ databases">
        <title>Robiginitalea aurantiacus sp. nov. and Algoriphagus sediminis sp. nov., isolated from coastal sediment.</title>
        <authorList>
            <person name="Zhou Z.Y."/>
            <person name="An J."/>
            <person name="Jia Y.W."/>
            <person name="Du Z.J."/>
        </authorList>
    </citation>
    <scope>NUCLEOTIDE SEQUENCE</scope>
    <source>
        <strain evidence="3">C2-7</strain>
    </source>
</reference>
<evidence type="ECO:0008006" key="5">
    <source>
        <dbReference type="Google" id="ProtNLM"/>
    </source>
</evidence>
<dbReference type="Proteomes" id="UP001171916">
    <property type="component" value="Unassembled WGS sequence"/>
</dbReference>
<organism evidence="3 4">
    <name type="scientific">Algoriphagus sediminis</name>
    <dbReference type="NCBI Taxonomy" id="3057113"/>
    <lineage>
        <taxon>Bacteria</taxon>
        <taxon>Pseudomonadati</taxon>
        <taxon>Bacteroidota</taxon>
        <taxon>Cytophagia</taxon>
        <taxon>Cytophagales</taxon>
        <taxon>Cyclobacteriaceae</taxon>
        <taxon>Algoriphagus</taxon>
    </lineage>
</organism>
<comment type="caution">
    <text evidence="3">The sequence shown here is derived from an EMBL/GenBank/DDBJ whole genome shotgun (WGS) entry which is preliminary data.</text>
</comment>
<feature type="compositionally biased region" description="Polar residues" evidence="1">
    <location>
        <begin position="365"/>
        <end position="400"/>
    </location>
</feature>
<evidence type="ECO:0000256" key="2">
    <source>
        <dbReference type="SAM" id="SignalP"/>
    </source>
</evidence>
<protein>
    <recommendedName>
        <fullName evidence="5">Prolyl-tRNA synthetase</fullName>
    </recommendedName>
</protein>
<evidence type="ECO:0000313" key="4">
    <source>
        <dbReference type="Proteomes" id="UP001171916"/>
    </source>
</evidence>
<feature type="signal peptide" evidence="2">
    <location>
        <begin position="1"/>
        <end position="27"/>
    </location>
</feature>
<feature type="compositionally biased region" description="Gly residues" evidence="1">
    <location>
        <begin position="441"/>
        <end position="458"/>
    </location>
</feature>
<evidence type="ECO:0000313" key="3">
    <source>
        <dbReference type="EMBL" id="MDN3202724.1"/>
    </source>
</evidence>
<feature type="compositionally biased region" description="Low complexity" evidence="1">
    <location>
        <begin position="323"/>
        <end position="364"/>
    </location>
</feature>
<feature type="compositionally biased region" description="Polar residues" evidence="1">
    <location>
        <begin position="275"/>
        <end position="321"/>
    </location>
</feature>
<keyword evidence="4" id="KW-1185">Reference proteome</keyword>
<feature type="compositionally biased region" description="Polar residues" evidence="1">
    <location>
        <begin position="247"/>
        <end position="258"/>
    </location>
</feature>
<dbReference type="PROSITE" id="PS51257">
    <property type="entry name" value="PROKAR_LIPOPROTEIN"/>
    <property type="match status" value="1"/>
</dbReference>
<gene>
    <name evidence="3" type="ORF">QVH07_01130</name>
</gene>
<feature type="compositionally biased region" description="Low complexity" evidence="1">
    <location>
        <begin position="401"/>
        <end position="440"/>
    </location>
</feature>
<evidence type="ECO:0000256" key="1">
    <source>
        <dbReference type="SAM" id="MobiDB-lite"/>
    </source>
</evidence>